<dbReference type="SUPFAM" id="SSF51556">
    <property type="entry name" value="Metallo-dependent hydrolases"/>
    <property type="match status" value="1"/>
</dbReference>
<accession>A0ABU8WL56</accession>
<evidence type="ECO:0000313" key="3">
    <source>
        <dbReference type="EMBL" id="MEJ8848221.1"/>
    </source>
</evidence>
<dbReference type="PANTHER" id="PTHR43569:SF1">
    <property type="entry name" value="BLL3371 PROTEIN"/>
    <property type="match status" value="1"/>
</dbReference>
<keyword evidence="4" id="KW-1185">Reference proteome</keyword>
<dbReference type="RefSeq" id="WP_340343356.1">
    <property type="nucleotide sequence ID" value="NZ_JBBKZT010000007.1"/>
</dbReference>
<comment type="caution">
    <text evidence="3">The sequence shown here is derived from an EMBL/GenBank/DDBJ whole genome shotgun (WGS) entry which is preliminary data.</text>
</comment>
<organism evidence="3 4">
    <name type="scientific">Variovorax rhizosphaerae</name>
    <dbReference type="NCBI Taxonomy" id="1836200"/>
    <lineage>
        <taxon>Bacteria</taxon>
        <taxon>Pseudomonadati</taxon>
        <taxon>Pseudomonadota</taxon>
        <taxon>Betaproteobacteria</taxon>
        <taxon>Burkholderiales</taxon>
        <taxon>Comamonadaceae</taxon>
        <taxon>Variovorax</taxon>
    </lineage>
</organism>
<proteinExistence type="inferred from homology"/>
<dbReference type="Pfam" id="PF04909">
    <property type="entry name" value="Amidohydro_2"/>
    <property type="match status" value="1"/>
</dbReference>
<reference evidence="3 4" key="1">
    <citation type="submission" date="2024-03" db="EMBL/GenBank/DDBJ databases">
        <title>Novel species of the genus Variovorax.</title>
        <authorList>
            <person name="Liu Q."/>
            <person name="Xin Y.-H."/>
        </authorList>
    </citation>
    <scope>NUCLEOTIDE SEQUENCE [LARGE SCALE GENOMIC DNA]</scope>
    <source>
        <strain evidence="3 4">KACC 18900</strain>
    </source>
</reference>
<evidence type="ECO:0000256" key="1">
    <source>
        <dbReference type="ARBA" id="ARBA00038310"/>
    </source>
</evidence>
<feature type="domain" description="Amidohydrolase-related" evidence="2">
    <location>
        <begin position="9"/>
        <end position="319"/>
    </location>
</feature>
<dbReference type="InterPro" id="IPR052350">
    <property type="entry name" value="Metallo-dep_Lactonases"/>
</dbReference>
<gene>
    <name evidence="3" type="ORF">WKW82_16300</name>
</gene>
<evidence type="ECO:0000313" key="4">
    <source>
        <dbReference type="Proteomes" id="UP001385892"/>
    </source>
</evidence>
<protein>
    <submittedName>
        <fullName evidence="3">Amidohydrolase family protein</fullName>
    </submittedName>
</protein>
<evidence type="ECO:0000259" key="2">
    <source>
        <dbReference type="Pfam" id="PF04909"/>
    </source>
</evidence>
<dbReference type="EMBL" id="JBBKZT010000007">
    <property type="protein sequence ID" value="MEJ8848221.1"/>
    <property type="molecule type" value="Genomic_DNA"/>
</dbReference>
<comment type="similarity">
    <text evidence="1">Belongs to the metallo-dependent hydrolases superfamily.</text>
</comment>
<dbReference type="InterPro" id="IPR032466">
    <property type="entry name" value="Metal_Hydrolase"/>
</dbReference>
<sequence>MAAPALSIVDSHHHLWMRDGQRYLLDEFAADIADCGHDIAATVYVECGAMLRRTGPSHLRCVGEAQFVAGVAAMSESGLFGPARICAAFVGAADLSLGAEVDEVLDALHQASAGRLRGIRGAVASDPDPAINVGGRAHAPAGLMRDVRYRAGVARLAARGLVYDAWQYHPQLVELCELADAFPTLTIVVNHCGGPLGIGPYRREDNFAPWRTLVAELARRPNVCMKLGGMSRKRCGFDFEDRVSPPSIAELVQAWQPYMQTCIELFGADRCMFESNFPPDQVAGSYGDVWTALLRTPAGCSDSQLRALAGGTAKRVYRIG</sequence>
<dbReference type="InterPro" id="IPR006680">
    <property type="entry name" value="Amidohydro-rel"/>
</dbReference>
<dbReference type="Proteomes" id="UP001385892">
    <property type="component" value="Unassembled WGS sequence"/>
</dbReference>
<name>A0ABU8WL56_9BURK</name>
<dbReference type="Gene3D" id="3.20.20.140">
    <property type="entry name" value="Metal-dependent hydrolases"/>
    <property type="match status" value="1"/>
</dbReference>
<dbReference type="PANTHER" id="PTHR43569">
    <property type="entry name" value="AMIDOHYDROLASE"/>
    <property type="match status" value="1"/>
</dbReference>